<dbReference type="AlphaFoldDB" id="A0AAE4HX01"/>
<feature type="transmembrane region" description="Helical" evidence="6">
    <location>
        <begin position="54"/>
        <end position="75"/>
    </location>
</feature>
<name>A0AAE4HX01_9STRE</name>
<dbReference type="RefSeq" id="WP_003106525.1">
    <property type="nucleotide sequence ID" value="NZ_BAWT01000007.1"/>
</dbReference>
<gene>
    <name evidence="7" type="ORF">P7G31_01730</name>
</gene>
<evidence type="ECO:0000256" key="2">
    <source>
        <dbReference type="ARBA" id="ARBA00022692"/>
    </source>
</evidence>
<keyword evidence="4 6" id="KW-0472">Membrane</keyword>
<dbReference type="Proteomes" id="UP001180515">
    <property type="component" value="Unassembled WGS sequence"/>
</dbReference>
<evidence type="ECO:0000256" key="3">
    <source>
        <dbReference type="ARBA" id="ARBA00022989"/>
    </source>
</evidence>
<keyword evidence="3 6" id="KW-1133">Transmembrane helix</keyword>
<evidence type="ECO:0000256" key="6">
    <source>
        <dbReference type="SAM" id="Phobius"/>
    </source>
</evidence>
<dbReference type="InterPro" id="IPR007343">
    <property type="entry name" value="Uncharacterised_pept_Zn_put"/>
</dbReference>
<reference evidence="7" key="1">
    <citation type="submission" date="2023-03" db="EMBL/GenBank/DDBJ databases">
        <authorList>
            <person name="Shen W."/>
            <person name="Cai J."/>
        </authorList>
    </citation>
    <scope>NUCLEOTIDE SEQUENCE</scope>
    <source>
        <strain evidence="7">P82-2</strain>
    </source>
</reference>
<dbReference type="OMA" id="QKRSQGY"/>
<dbReference type="GO" id="GO:0016020">
    <property type="term" value="C:membrane"/>
    <property type="evidence" value="ECO:0007669"/>
    <property type="project" value="UniProtKB-SubCell"/>
</dbReference>
<dbReference type="PANTHER" id="PTHR30168:SF0">
    <property type="entry name" value="INNER MEMBRANE PROTEIN"/>
    <property type="match status" value="1"/>
</dbReference>
<dbReference type="Pfam" id="PF04228">
    <property type="entry name" value="Zn_peptidase"/>
    <property type="match status" value="1"/>
</dbReference>
<evidence type="ECO:0000256" key="5">
    <source>
        <dbReference type="SAM" id="MobiDB-lite"/>
    </source>
</evidence>
<protein>
    <submittedName>
        <fullName evidence="7">Zinc metallopeptidase</fullName>
    </submittedName>
</protein>
<evidence type="ECO:0000313" key="8">
    <source>
        <dbReference type="Proteomes" id="UP001180515"/>
    </source>
</evidence>
<dbReference type="PANTHER" id="PTHR30168">
    <property type="entry name" value="PUTATIVE MEMBRANE PROTEIN YPFJ"/>
    <property type="match status" value="1"/>
</dbReference>
<accession>A0AAE4HX01</accession>
<evidence type="ECO:0000256" key="1">
    <source>
        <dbReference type="ARBA" id="ARBA00004167"/>
    </source>
</evidence>
<organism evidence="7 8">
    <name type="scientific">Streptococcus parauberis</name>
    <dbReference type="NCBI Taxonomy" id="1348"/>
    <lineage>
        <taxon>Bacteria</taxon>
        <taxon>Bacillati</taxon>
        <taxon>Bacillota</taxon>
        <taxon>Bacilli</taxon>
        <taxon>Lactobacillales</taxon>
        <taxon>Streptococcaceae</taxon>
        <taxon>Streptococcus</taxon>
    </lineage>
</organism>
<evidence type="ECO:0000313" key="7">
    <source>
        <dbReference type="EMBL" id="MDT2730972.1"/>
    </source>
</evidence>
<evidence type="ECO:0000256" key="4">
    <source>
        <dbReference type="ARBA" id="ARBA00023136"/>
    </source>
</evidence>
<feature type="region of interest" description="Disordered" evidence="5">
    <location>
        <begin position="1"/>
        <end position="28"/>
    </location>
</feature>
<comment type="caution">
    <text evidence="7">The sequence shown here is derived from an EMBL/GenBank/DDBJ whole genome shotgun (WGS) entry which is preliminary data.</text>
</comment>
<proteinExistence type="predicted"/>
<keyword evidence="2 6" id="KW-0812">Transmembrane</keyword>
<dbReference type="EMBL" id="JARQAG010000001">
    <property type="protein sequence ID" value="MDT2730972.1"/>
    <property type="molecule type" value="Genomic_DNA"/>
</dbReference>
<feature type="compositionally biased region" description="Basic and acidic residues" evidence="5">
    <location>
        <begin position="1"/>
        <end position="18"/>
    </location>
</feature>
<comment type="subcellular location">
    <subcellularLocation>
        <location evidence="1">Membrane</location>
        <topology evidence="1">Single-pass membrane protein</topology>
    </subcellularLocation>
</comment>
<sequence>MKTDNMRESSNVEDRRGETSGSSYGGGFGGGGGGGGLGMLLQLLFSRGSWKSKILILIVMLVMGGGGLSGIFTGGGQESTGNNSSYQSTKVTETKSADASEEQVKFVSKVFASTEDYWTQQFEKEGKTYDKPKLVLYTGSIQTACGQGQAAAGPFYCSGDNKVYLDISFYNELSDKYGAAGDFAMAYVIAHEVGHHVQNLLGTTEEYAQARQGKNDTEANHMNVQLELQADYYAGTWAKYVQGEGLLDKGDIEEAMSAANAVGDDKLQKEAYGRTMPDSFTHGTSEQRKRWFDKGLEYGDLQHGDTFAVPYDGL</sequence>